<name>A0A6J4NTM6_9ACTN</name>
<feature type="non-terminal residue" evidence="2">
    <location>
        <position position="48"/>
    </location>
</feature>
<protein>
    <submittedName>
        <fullName evidence="2">Uncharacterized protein</fullName>
    </submittedName>
</protein>
<evidence type="ECO:0000256" key="1">
    <source>
        <dbReference type="SAM" id="MobiDB-lite"/>
    </source>
</evidence>
<gene>
    <name evidence="2" type="ORF">AVDCRST_MAG35-713</name>
</gene>
<evidence type="ECO:0000313" key="2">
    <source>
        <dbReference type="EMBL" id="CAA9397388.1"/>
    </source>
</evidence>
<feature type="compositionally biased region" description="Pro residues" evidence="1">
    <location>
        <begin position="22"/>
        <end position="32"/>
    </location>
</feature>
<sequence>WSTAPRSQQERRAVEDPRGASGPPPDHPPASHRPPSRRPGLVGSGAGG</sequence>
<proteinExistence type="predicted"/>
<dbReference type="AlphaFoldDB" id="A0A6J4NTM6"/>
<reference evidence="2" key="1">
    <citation type="submission" date="2020-02" db="EMBL/GenBank/DDBJ databases">
        <authorList>
            <person name="Meier V. D."/>
        </authorList>
    </citation>
    <scope>NUCLEOTIDE SEQUENCE</scope>
    <source>
        <strain evidence="2">AVDCRST_MAG35</strain>
    </source>
</reference>
<accession>A0A6J4NTM6</accession>
<feature type="compositionally biased region" description="Basic and acidic residues" evidence="1">
    <location>
        <begin position="8"/>
        <end position="18"/>
    </location>
</feature>
<feature type="region of interest" description="Disordered" evidence="1">
    <location>
        <begin position="1"/>
        <end position="48"/>
    </location>
</feature>
<organism evidence="2">
    <name type="scientific">uncultured Quadrisphaera sp</name>
    <dbReference type="NCBI Taxonomy" id="904978"/>
    <lineage>
        <taxon>Bacteria</taxon>
        <taxon>Bacillati</taxon>
        <taxon>Actinomycetota</taxon>
        <taxon>Actinomycetes</taxon>
        <taxon>Kineosporiales</taxon>
        <taxon>Kineosporiaceae</taxon>
        <taxon>Quadrisphaera</taxon>
        <taxon>environmental samples</taxon>
    </lineage>
</organism>
<dbReference type="EMBL" id="CADCUY010000149">
    <property type="protein sequence ID" value="CAA9397388.1"/>
    <property type="molecule type" value="Genomic_DNA"/>
</dbReference>
<feature type="non-terminal residue" evidence="2">
    <location>
        <position position="1"/>
    </location>
</feature>